<evidence type="ECO:0000313" key="1">
    <source>
        <dbReference type="EMBL" id="KAL0159233.1"/>
    </source>
</evidence>
<feature type="non-terminal residue" evidence="1">
    <location>
        <position position="139"/>
    </location>
</feature>
<sequence>MVVFWNTWWEGYGPEEWSWIPRDDNFDPMPSTLLIPITLLPEEAVNHHDIGVFSPQERVVEERVLSQITKALSLSLTLYSYLETLTSLVYLPPVLLASFPSKSPLCLPGSFIKGCATIHFPFDISKISCKANTLIIIII</sequence>
<accession>A0ABD0NAY9</accession>
<reference evidence="1 2" key="1">
    <citation type="submission" date="2024-05" db="EMBL/GenBank/DDBJ databases">
        <title>Genome sequencing and assembly of Indian major carp, Cirrhinus mrigala (Hamilton, 1822).</title>
        <authorList>
            <person name="Mohindra V."/>
            <person name="Chowdhury L.M."/>
            <person name="Lal K."/>
            <person name="Jena J.K."/>
        </authorList>
    </citation>
    <scope>NUCLEOTIDE SEQUENCE [LARGE SCALE GENOMIC DNA]</scope>
    <source>
        <strain evidence="1">CM1030</strain>
        <tissue evidence="1">Blood</tissue>
    </source>
</reference>
<evidence type="ECO:0000313" key="2">
    <source>
        <dbReference type="Proteomes" id="UP001529510"/>
    </source>
</evidence>
<comment type="caution">
    <text evidence="1">The sequence shown here is derived from an EMBL/GenBank/DDBJ whole genome shotgun (WGS) entry which is preliminary data.</text>
</comment>
<organism evidence="1 2">
    <name type="scientific">Cirrhinus mrigala</name>
    <name type="common">Mrigala</name>
    <dbReference type="NCBI Taxonomy" id="683832"/>
    <lineage>
        <taxon>Eukaryota</taxon>
        <taxon>Metazoa</taxon>
        <taxon>Chordata</taxon>
        <taxon>Craniata</taxon>
        <taxon>Vertebrata</taxon>
        <taxon>Euteleostomi</taxon>
        <taxon>Actinopterygii</taxon>
        <taxon>Neopterygii</taxon>
        <taxon>Teleostei</taxon>
        <taxon>Ostariophysi</taxon>
        <taxon>Cypriniformes</taxon>
        <taxon>Cyprinidae</taxon>
        <taxon>Labeoninae</taxon>
        <taxon>Labeonini</taxon>
        <taxon>Cirrhinus</taxon>
    </lineage>
</organism>
<keyword evidence="2" id="KW-1185">Reference proteome</keyword>
<dbReference type="Proteomes" id="UP001529510">
    <property type="component" value="Unassembled WGS sequence"/>
</dbReference>
<gene>
    <name evidence="1" type="ORF">M9458_042958</name>
</gene>
<dbReference type="EMBL" id="JAMKFB020000022">
    <property type="protein sequence ID" value="KAL0159233.1"/>
    <property type="molecule type" value="Genomic_DNA"/>
</dbReference>
<protein>
    <submittedName>
        <fullName evidence="1">Uncharacterized protein</fullName>
    </submittedName>
</protein>
<name>A0ABD0NAY9_CIRMR</name>
<dbReference type="AlphaFoldDB" id="A0ABD0NAY9"/>
<proteinExistence type="predicted"/>